<evidence type="ECO:0000313" key="3">
    <source>
        <dbReference type="Proteomes" id="UP000824142"/>
    </source>
</evidence>
<gene>
    <name evidence="2" type="ORF">IAC63_03615</name>
</gene>
<reference evidence="2" key="2">
    <citation type="journal article" date="2021" name="PeerJ">
        <title>Extensive microbial diversity within the chicken gut microbiome revealed by metagenomics and culture.</title>
        <authorList>
            <person name="Gilroy R."/>
            <person name="Ravi A."/>
            <person name="Getino M."/>
            <person name="Pursley I."/>
            <person name="Horton D.L."/>
            <person name="Alikhan N.F."/>
            <person name="Baker D."/>
            <person name="Gharbi K."/>
            <person name="Hall N."/>
            <person name="Watson M."/>
            <person name="Adriaenssens E.M."/>
            <person name="Foster-Nyarko E."/>
            <person name="Jarju S."/>
            <person name="Secka A."/>
            <person name="Antonio M."/>
            <person name="Oren A."/>
            <person name="Chaudhuri R.R."/>
            <person name="La Ragione R."/>
            <person name="Hildebrand F."/>
            <person name="Pallen M.J."/>
        </authorList>
    </citation>
    <scope>NUCLEOTIDE SEQUENCE</scope>
    <source>
        <strain evidence="2">CHK136-897</strain>
    </source>
</reference>
<dbReference type="EMBL" id="DVNO01000031">
    <property type="protein sequence ID" value="HIU65698.1"/>
    <property type="molecule type" value="Genomic_DNA"/>
</dbReference>
<name>A0A9D1MS75_9PROT</name>
<comment type="caution">
    <text evidence="2">The sequence shown here is derived from an EMBL/GenBank/DDBJ whole genome shotgun (WGS) entry which is preliminary data.</text>
</comment>
<sequence>MKKTNIAFSGFMAAILFGASASAATTQIASKTYVDNQKESVLQTVEENYAKTETVNQIQQNVTNLGDTINNAETGLAKQVSDNTEAVGQLQSSVGALETTVGNKGAGLVKDVTDLKTAVGGKLDSSAAATTYEALANKSQNLNTDGTSTDKYPSAKAVVDWVNEKVADGIEINTDKIQDGAITTDKIADDAVTSDKIAPSAVGTTEIADGAVGTDDIADGAVTSDKLDGTLAGQIADISGKQDIAMGVGHENHIVTTDASGNITSAATIGQDKVTGLTTALAGKADASALEEIEQNVTNVTQQIGNAESGLVKDVTDVKNAVDALETTVDGKANKATTLAGYGITDAYTKTETDGLLDAKADETALANYATTTALTSGLGGKEDTSNKAKIINAGNKASDTLYPTVGAITTWVSSEISDLSELPVNPGLIEDGTLAGSKLQNGAITEAKIADGAVTTDKIADGAVTEAKLSTDVQETIAGKANADDVYTKGDTDSKIVELAVPQPPEDCVSESGLCVLSVTPDGTYAWVNVTAPIE</sequence>
<proteinExistence type="predicted"/>
<feature type="chain" id="PRO_5039721241" evidence="1">
    <location>
        <begin position="24"/>
        <end position="536"/>
    </location>
</feature>
<keyword evidence="1" id="KW-0732">Signal</keyword>
<evidence type="ECO:0000313" key="2">
    <source>
        <dbReference type="EMBL" id="HIU65698.1"/>
    </source>
</evidence>
<dbReference type="AlphaFoldDB" id="A0A9D1MS75"/>
<organism evidence="2 3">
    <name type="scientific">Candidatus Enterousia avicola</name>
    <dbReference type="NCBI Taxonomy" id="2840787"/>
    <lineage>
        <taxon>Bacteria</taxon>
        <taxon>Pseudomonadati</taxon>
        <taxon>Pseudomonadota</taxon>
        <taxon>Alphaproteobacteria</taxon>
        <taxon>Candidatus Enterousia</taxon>
    </lineage>
</organism>
<dbReference type="Proteomes" id="UP000824142">
    <property type="component" value="Unassembled WGS sequence"/>
</dbReference>
<feature type="signal peptide" evidence="1">
    <location>
        <begin position="1"/>
        <end position="23"/>
    </location>
</feature>
<evidence type="ECO:0000256" key="1">
    <source>
        <dbReference type="SAM" id="SignalP"/>
    </source>
</evidence>
<accession>A0A9D1MS75</accession>
<reference evidence="2" key="1">
    <citation type="submission" date="2020-10" db="EMBL/GenBank/DDBJ databases">
        <authorList>
            <person name="Gilroy R."/>
        </authorList>
    </citation>
    <scope>NUCLEOTIDE SEQUENCE</scope>
    <source>
        <strain evidence="2">CHK136-897</strain>
    </source>
</reference>
<protein>
    <submittedName>
        <fullName evidence="2">Uncharacterized protein</fullName>
    </submittedName>
</protein>